<keyword evidence="4" id="KW-0862">Zinc</keyword>
<keyword evidence="10" id="KW-1185">Reference proteome</keyword>
<dbReference type="KEGG" id="aacx:DEACI_2164"/>
<dbReference type="AlphaFoldDB" id="A0A8S0XX59"/>
<organism evidence="8">
    <name type="scientific">Acididesulfobacillus acetoxydans</name>
    <dbReference type="NCBI Taxonomy" id="1561005"/>
    <lineage>
        <taxon>Bacteria</taxon>
        <taxon>Bacillati</taxon>
        <taxon>Bacillota</taxon>
        <taxon>Clostridia</taxon>
        <taxon>Eubacteriales</taxon>
        <taxon>Peptococcaceae</taxon>
        <taxon>Acididesulfobacillus</taxon>
    </lineage>
</organism>
<dbReference type="PANTHER" id="PTHR39418:SF1">
    <property type="entry name" value="DEHYDROGENASE"/>
    <property type="match status" value="1"/>
</dbReference>
<keyword evidence="2" id="KW-0547">Nucleotide-binding</keyword>
<gene>
    <name evidence="9" type="ORF">DEACI_1438</name>
    <name evidence="8" type="ORF">DEACI_2164</name>
</gene>
<dbReference type="Gene3D" id="1.10.3320.10">
    <property type="entry name" value="pa2218 like domain"/>
    <property type="match status" value="1"/>
</dbReference>
<keyword evidence="1" id="KW-0479">Metal-binding</keyword>
<dbReference type="InterPro" id="IPR000962">
    <property type="entry name" value="Znf_DskA_TraR"/>
</dbReference>
<feature type="domain" description="Formylmethanofuran dehydrogenase subunit E" evidence="7">
    <location>
        <begin position="25"/>
        <end position="159"/>
    </location>
</feature>
<accession>A0A8S0XX59</accession>
<evidence type="ECO:0000259" key="6">
    <source>
        <dbReference type="Pfam" id="PF01258"/>
    </source>
</evidence>
<dbReference type="RefSeq" id="WP_240985018.1">
    <property type="nucleotide sequence ID" value="NZ_CDGJ01000037.1"/>
</dbReference>
<keyword evidence="5" id="KW-0342">GTP-binding</keyword>
<evidence type="ECO:0000256" key="4">
    <source>
        <dbReference type="ARBA" id="ARBA00022833"/>
    </source>
</evidence>
<name>A0A8S0XX59_9FIRM</name>
<evidence type="ECO:0000313" key="9">
    <source>
        <dbReference type="EMBL" id="CEJ06984.1"/>
    </source>
</evidence>
<dbReference type="Proteomes" id="UP000836597">
    <property type="component" value="Chromosome"/>
</dbReference>
<evidence type="ECO:0000256" key="5">
    <source>
        <dbReference type="ARBA" id="ARBA00023134"/>
    </source>
</evidence>
<feature type="domain" description="Zinc finger DksA/TraR C4-type" evidence="6">
    <location>
        <begin position="175"/>
        <end position="206"/>
    </location>
</feature>
<evidence type="ECO:0000313" key="8">
    <source>
        <dbReference type="EMBL" id="CAA7601497.1"/>
    </source>
</evidence>
<reference evidence="9" key="1">
    <citation type="submission" date="2014-11" db="EMBL/GenBank/DDBJ databases">
        <authorList>
            <person name="Hornung B.V."/>
        </authorList>
    </citation>
    <scope>NUCLEOTIDE SEQUENCE</scope>
    <source>
        <strain evidence="9">INE</strain>
    </source>
</reference>
<dbReference type="Proteomes" id="UP001071230">
    <property type="component" value="Unassembled WGS sequence"/>
</dbReference>
<dbReference type="EMBL" id="CDGJ01000037">
    <property type="protein sequence ID" value="CEJ06984.1"/>
    <property type="molecule type" value="Genomic_DNA"/>
</dbReference>
<reference evidence="8" key="2">
    <citation type="submission" date="2020-01" db="EMBL/GenBank/DDBJ databases">
        <authorList>
            <person name="Hornung B."/>
        </authorList>
    </citation>
    <scope>NUCLEOTIDE SEQUENCE</scope>
    <source>
        <strain evidence="8">PacBioINE</strain>
    </source>
</reference>
<dbReference type="PANTHER" id="PTHR39418">
    <property type="entry name" value="DEHYDROGENASE-RELATED"/>
    <property type="match status" value="1"/>
</dbReference>
<sequence length="219" mass="24521">MTVDAKDSPVSGPAKHELPDWAFEFHGHKCPFMPLGYRMGRYAMELLGVEKEKDHGMFVFSEMGEGHPQTCMMDGLQIATGCTYGKNLLTRLNYGKVAAVFYHPDKGALRISVPTKFQTEIGKFEFFVYRKKGVEPSAIPDEVVDEVVQYVMTQPIETMAQVRQLPGFKYAPTPGSFNKVVCSECGETVFERYARTVGGKVQCIPCSGYERTLARKPIL</sequence>
<dbReference type="InterPro" id="IPR037103">
    <property type="entry name" value="Tubulin/FtsZ-like_C"/>
</dbReference>
<evidence type="ECO:0000259" key="7">
    <source>
        <dbReference type="Pfam" id="PF02663"/>
    </source>
</evidence>
<evidence type="ECO:0000256" key="3">
    <source>
        <dbReference type="ARBA" id="ARBA00022771"/>
    </source>
</evidence>
<protein>
    <submittedName>
        <fullName evidence="9">Formylmethanofuran dehydrogenase subunit E</fullName>
    </submittedName>
    <submittedName>
        <fullName evidence="8">Formylmethanofuran dehydrogenase, subunit E domain protein</fullName>
    </submittedName>
</protein>
<dbReference type="InterPro" id="IPR023288">
    <property type="entry name" value="Pa2218-like_dom_sf"/>
</dbReference>
<evidence type="ECO:0000313" key="10">
    <source>
        <dbReference type="Proteomes" id="UP001071230"/>
    </source>
</evidence>
<evidence type="ECO:0000256" key="1">
    <source>
        <dbReference type="ARBA" id="ARBA00022723"/>
    </source>
</evidence>
<dbReference type="GO" id="GO:0005525">
    <property type="term" value="F:GTP binding"/>
    <property type="evidence" value="ECO:0007669"/>
    <property type="project" value="UniProtKB-KW"/>
</dbReference>
<keyword evidence="3" id="KW-0863">Zinc-finger</keyword>
<dbReference type="Gene3D" id="3.30.1330.20">
    <property type="entry name" value="Tubulin/FtsZ, C-terminal domain"/>
    <property type="match status" value="1"/>
</dbReference>
<dbReference type="EMBL" id="LR746496">
    <property type="protein sequence ID" value="CAA7601497.1"/>
    <property type="molecule type" value="Genomic_DNA"/>
</dbReference>
<dbReference type="InterPro" id="IPR053194">
    <property type="entry name" value="tRNA_methyltr_O"/>
</dbReference>
<dbReference type="InterPro" id="IPR003814">
    <property type="entry name" value="FmdEsu_dom"/>
</dbReference>
<proteinExistence type="predicted"/>
<dbReference type="GO" id="GO:0008270">
    <property type="term" value="F:zinc ion binding"/>
    <property type="evidence" value="ECO:0007669"/>
    <property type="project" value="UniProtKB-KW"/>
</dbReference>
<dbReference type="SUPFAM" id="SSF143555">
    <property type="entry name" value="FwdE-like"/>
    <property type="match status" value="1"/>
</dbReference>
<evidence type="ECO:0000256" key="2">
    <source>
        <dbReference type="ARBA" id="ARBA00022741"/>
    </source>
</evidence>
<dbReference type="Pfam" id="PF01258">
    <property type="entry name" value="zf-dskA_traR"/>
    <property type="match status" value="1"/>
</dbReference>
<dbReference type="Pfam" id="PF02663">
    <property type="entry name" value="FmdE"/>
    <property type="match status" value="1"/>
</dbReference>